<dbReference type="SUPFAM" id="SSF55874">
    <property type="entry name" value="ATPase domain of HSP90 chaperone/DNA topoisomerase II/histidine kinase"/>
    <property type="match status" value="1"/>
</dbReference>
<gene>
    <name evidence="11" type="ordered locus">MLP_00480</name>
</gene>
<evidence type="ECO:0000313" key="11">
    <source>
        <dbReference type="EMBL" id="BAK33062.1"/>
    </source>
</evidence>
<evidence type="ECO:0000256" key="9">
    <source>
        <dbReference type="SAM" id="Phobius"/>
    </source>
</evidence>
<keyword evidence="9" id="KW-0472">Membrane</keyword>
<keyword evidence="4" id="KW-0808">Transferase</keyword>
<dbReference type="Gene3D" id="1.20.5.1930">
    <property type="match status" value="1"/>
</dbReference>
<dbReference type="GO" id="GO:0005524">
    <property type="term" value="F:ATP binding"/>
    <property type="evidence" value="ECO:0007669"/>
    <property type="project" value="UniProtKB-KW"/>
</dbReference>
<evidence type="ECO:0000256" key="8">
    <source>
        <dbReference type="ARBA" id="ARBA00023012"/>
    </source>
</evidence>
<evidence type="ECO:0000256" key="3">
    <source>
        <dbReference type="ARBA" id="ARBA00022553"/>
    </source>
</evidence>
<dbReference type="EMBL" id="AP012204">
    <property type="protein sequence ID" value="BAK33062.1"/>
    <property type="molecule type" value="Genomic_DNA"/>
</dbReference>
<evidence type="ECO:0000256" key="4">
    <source>
        <dbReference type="ARBA" id="ARBA00022679"/>
    </source>
</evidence>
<evidence type="ECO:0000313" key="12">
    <source>
        <dbReference type="Proteomes" id="UP000007947"/>
    </source>
</evidence>
<name>F5XGF5_MICPN</name>
<evidence type="ECO:0000256" key="2">
    <source>
        <dbReference type="ARBA" id="ARBA00012438"/>
    </source>
</evidence>
<keyword evidence="9" id="KW-1133">Transmembrane helix</keyword>
<evidence type="ECO:0000256" key="7">
    <source>
        <dbReference type="ARBA" id="ARBA00022840"/>
    </source>
</evidence>
<dbReference type="CDD" id="cd16917">
    <property type="entry name" value="HATPase_UhpB-NarQ-NarX-like"/>
    <property type="match status" value="1"/>
</dbReference>
<dbReference type="KEGG" id="mph:MLP_00480"/>
<feature type="transmembrane region" description="Helical" evidence="9">
    <location>
        <begin position="43"/>
        <end position="61"/>
    </location>
</feature>
<keyword evidence="5" id="KW-0547">Nucleotide-binding</keyword>
<keyword evidence="3" id="KW-0597">Phosphoprotein</keyword>
<sequence>MRDSARPPRDAAVLMRWGAPFIYLLAIGVLYVNSSPVDFMVTWQWVVQLVLIPLVIAAVAFRVRFPYALALLGIVAITTGTLAVFLVGMMSLAVRRGGVRPWLVAGVGTAAALVLVVQRDIARGYSTAEITIGVIVIMLVVGVAPALMGNYIRVHRRLEASVAERAVRAQFERERTANEAVHAERERIAREMHDSLGHVLALVTMQAGALEVQSKDPQTVAAAEQIRSSARKGLADLRAVVRALGEDTRRDPAPDLAAVPRLIQASRDAGAVVELQDGLTDENRAVLSPAIGRVLYHVTQEALTNAHRHAPSAPVAIALTGSPGPGIELEVRNQLAPGGDRGAGTGIASLRNRVEVLGGQLHAHATQGRYELRVWLPWEAA</sequence>
<proteinExistence type="predicted"/>
<dbReference type="RefSeq" id="WP_013860951.1">
    <property type="nucleotide sequence ID" value="NC_015635.1"/>
</dbReference>
<keyword evidence="9" id="KW-0812">Transmembrane</keyword>
<feature type="transmembrane region" description="Helical" evidence="9">
    <location>
        <begin position="99"/>
        <end position="118"/>
    </location>
</feature>
<dbReference type="PANTHER" id="PTHR24421">
    <property type="entry name" value="NITRATE/NITRITE SENSOR PROTEIN NARX-RELATED"/>
    <property type="match status" value="1"/>
</dbReference>
<feature type="transmembrane region" description="Helical" evidence="9">
    <location>
        <begin position="68"/>
        <end position="93"/>
    </location>
</feature>
<dbReference type="EC" id="2.7.13.3" evidence="2"/>
<dbReference type="GO" id="GO:0046983">
    <property type="term" value="F:protein dimerization activity"/>
    <property type="evidence" value="ECO:0007669"/>
    <property type="project" value="InterPro"/>
</dbReference>
<dbReference type="PANTHER" id="PTHR24421:SF10">
    <property type="entry name" value="NITRATE_NITRITE SENSOR PROTEIN NARQ"/>
    <property type="match status" value="1"/>
</dbReference>
<dbReference type="Gene3D" id="3.30.565.10">
    <property type="entry name" value="Histidine kinase-like ATPase, C-terminal domain"/>
    <property type="match status" value="1"/>
</dbReference>
<reference evidence="11 12" key="1">
    <citation type="submission" date="2011-05" db="EMBL/GenBank/DDBJ databases">
        <title>Whole genome sequence of Microlunatus phosphovorus NM-1.</title>
        <authorList>
            <person name="Hosoyama A."/>
            <person name="Sasaki K."/>
            <person name="Harada T."/>
            <person name="Igarashi R."/>
            <person name="Kawakoshi A."/>
            <person name="Sasagawa M."/>
            <person name="Fukada J."/>
            <person name="Nakamura S."/>
            <person name="Katano Y."/>
            <person name="Hanada S."/>
            <person name="Kamagata Y."/>
            <person name="Nakamura N."/>
            <person name="Yamazaki S."/>
            <person name="Fujita N."/>
        </authorList>
    </citation>
    <scope>NUCLEOTIDE SEQUENCE [LARGE SCALE GENOMIC DNA]</scope>
    <source>
        <strain evidence="12">ATCC 700054 / DSM 10555 / JCM 9379 / NBRC 101784 / NCIMB 13414 / VKM Ac-1990 / NM-1</strain>
    </source>
</reference>
<dbReference type="GO" id="GO:0016020">
    <property type="term" value="C:membrane"/>
    <property type="evidence" value="ECO:0007669"/>
    <property type="project" value="InterPro"/>
</dbReference>
<evidence type="ECO:0000259" key="10">
    <source>
        <dbReference type="Pfam" id="PF07730"/>
    </source>
</evidence>
<feature type="transmembrane region" description="Helical" evidence="9">
    <location>
        <begin position="130"/>
        <end position="152"/>
    </location>
</feature>
<dbReference type="eggNOG" id="COG4585">
    <property type="taxonomic scope" value="Bacteria"/>
</dbReference>
<evidence type="ECO:0000256" key="6">
    <source>
        <dbReference type="ARBA" id="ARBA00022777"/>
    </source>
</evidence>
<accession>F5XGF5</accession>
<dbReference type="AlphaFoldDB" id="F5XGF5"/>
<comment type="catalytic activity">
    <reaction evidence="1">
        <text>ATP + protein L-histidine = ADP + protein N-phospho-L-histidine.</text>
        <dbReference type="EC" id="2.7.13.3"/>
    </reaction>
</comment>
<feature type="domain" description="Signal transduction histidine kinase subgroup 3 dimerisation and phosphoacceptor" evidence="10">
    <location>
        <begin position="184"/>
        <end position="246"/>
    </location>
</feature>
<keyword evidence="7" id="KW-0067">ATP-binding</keyword>
<dbReference type="InterPro" id="IPR011712">
    <property type="entry name" value="Sig_transdc_His_kin_sub3_dim/P"/>
</dbReference>
<keyword evidence="6 11" id="KW-0418">Kinase</keyword>
<dbReference type="HOGENOM" id="CLU_000445_20_1_11"/>
<dbReference type="Pfam" id="PF07730">
    <property type="entry name" value="HisKA_3"/>
    <property type="match status" value="1"/>
</dbReference>
<feature type="transmembrane region" description="Helical" evidence="9">
    <location>
        <begin position="12"/>
        <end position="31"/>
    </location>
</feature>
<dbReference type="GO" id="GO:0000155">
    <property type="term" value="F:phosphorelay sensor kinase activity"/>
    <property type="evidence" value="ECO:0007669"/>
    <property type="project" value="InterPro"/>
</dbReference>
<evidence type="ECO:0000256" key="5">
    <source>
        <dbReference type="ARBA" id="ARBA00022741"/>
    </source>
</evidence>
<dbReference type="STRING" id="1032480.MLP_00480"/>
<protein>
    <recommendedName>
        <fullName evidence="2">histidine kinase</fullName>
        <ecNumber evidence="2">2.7.13.3</ecNumber>
    </recommendedName>
</protein>
<dbReference type="OrthoDB" id="227596at2"/>
<dbReference type="InterPro" id="IPR036890">
    <property type="entry name" value="HATPase_C_sf"/>
</dbReference>
<dbReference type="InterPro" id="IPR050482">
    <property type="entry name" value="Sensor_HK_TwoCompSys"/>
</dbReference>
<keyword evidence="8" id="KW-0902">Two-component regulatory system</keyword>
<dbReference type="Proteomes" id="UP000007947">
    <property type="component" value="Chromosome"/>
</dbReference>
<evidence type="ECO:0000256" key="1">
    <source>
        <dbReference type="ARBA" id="ARBA00000085"/>
    </source>
</evidence>
<keyword evidence="12" id="KW-1185">Reference proteome</keyword>
<organism evidence="11 12">
    <name type="scientific">Microlunatus phosphovorus (strain ATCC 700054 / DSM 10555 / JCM 9379 / NBRC 101784 / NCIMB 13414 / VKM Ac-1990 / NM-1)</name>
    <dbReference type="NCBI Taxonomy" id="1032480"/>
    <lineage>
        <taxon>Bacteria</taxon>
        <taxon>Bacillati</taxon>
        <taxon>Actinomycetota</taxon>
        <taxon>Actinomycetes</taxon>
        <taxon>Propionibacteriales</taxon>
        <taxon>Propionibacteriaceae</taxon>
        <taxon>Microlunatus</taxon>
    </lineage>
</organism>